<dbReference type="GO" id="GO:0003677">
    <property type="term" value="F:DNA binding"/>
    <property type="evidence" value="ECO:0007669"/>
    <property type="project" value="UniProtKB-UniRule"/>
</dbReference>
<evidence type="ECO:0000256" key="2">
    <source>
        <dbReference type="ARBA" id="ARBA00010896"/>
    </source>
</evidence>
<comment type="caution">
    <text evidence="10">The sequence shown here is derived from an EMBL/GenBank/DDBJ whole genome shotgun (WGS) entry which is preliminary data.</text>
</comment>
<keyword evidence="11" id="KW-1185">Reference proteome</keyword>
<dbReference type="OrthoDB" id="6159439at2759"/>
<evidence type="ECO:0000313" key="10">
    <source>
        <dbReference type="EMBL" id="PHH69901.1"/>
    </source>
</evidence>
<dbReference type="SUPFAM" id="SSF46689">
    <property type="entry name" value="Homeodomain-like"/>
    <property type="match status" value="1"/>
</dbReference>
<keyword evidence="4 6" id="KW-0371">Homeobox</keyword>
<feature type="domain" description="Homeobox" evidence="9">
    <location>
        <begin position="67"/>
        <end position="127"/>
    </location>
</feature>
<evidence type="ECO:0000256" key="6">
    <source>
        <dbReference type="PROSITE-ProRule" id="PRU00108"/>
    </source>
</evidence>
<keyword evidence="5 6" id="KW-0539">Nucleus</keyword>
<dbReference type="Proteomes" id="UP000224854">
    <property type="component" value="Unassembled WGS sequence"/>
</dbReference>
<dbReference type="PROSITE" id="PS00027">
    <property type="entry name" value="HOMEOBOX_1"/>
    <property type="match status" value="1"/>
</dbReference>
<evidence type="ECO:0000259" key="9">
    <source>
        <dbReference type="PROSITE" id="PS50071"/>
    </source>
</evidence>
<comment type="similarity">
    <text evidence="2">Belongs to the engrailed homeobox family.</text>
</comment>
<dbReference type="EMBL" id="NJEU01000871">
    <property type="protein sequence ID" value="PHH69901.1"/>
    <property type="molecule type" value="Genomic_DNA"/>
</dbReference>
<dbReference type="InterPro" id="IPR017970">
    <property type="entry name" value="Homeobox_CS"/>
</dbReference>
<feature type="region of interest" description="Disordered" evidence="8">
    <location>
        <begin position="386"/>
        <end position="408"/>
    </location>
</feature>
<evidence type="ECO:0000256" key="3">
    <source>
        <dbReference type="ARBA" id="ARBA00023125"/>
    </source>
</evidence>
<sequence>MGPFSQHDWTPWACAGLGDSFSPMTYSHINNTYHHGAYMTDSVELEPYQAHHNRHLLTPQHPHHPMARATESKPRLSKEEVEVLEAEFQKNHKPSSSVKKALAESMRVDNARINNWFQNRRAREKKENNIRVYEAKQRLEKDKAEAESGQQKADSNKECDLVASSAPFPEPCLSLAARSAETSPSLSGQTPPDAHNDAASYESDSQTPGGDTCSASPAPGMPADDGPNTPKYSDQAEGESNGNNGFVSGHLSAQADSAYYCLADASLGVSSVLSPAKTGPSSEFLKSFPQQYLGDQGLHQVFAESSEASLPRSRRPAPLTISGRRPPSSSHTPGCASDGERRGDRMSPIRRVSSSTSRVSKVMTTPRSPFYDGKVADLVGLASGRSPVNVTAPGPLTTTTTTTQAPPTPDTPMTLHHNHGNVFQQQAQHLMDGGISLSYPIDCGSIMSTDLALQDPTLRTPPTTPGFMDTLFSGMASTPTAMSYDLSAPDEALSPSSLDRLAGSFNMATAMATGASIPTSFVGVSTGRHDTALLPSQMEPSYFGGYLSSSTEYNWADTSV</sequence>
<protein>
    <recommendedName>
        <fullName evidence="9">Homeobox domain-containing protein</fullName>
    </recommendedName>
</protein>
<keyword evidence="3 6" id="KW-0238">DNA-binding</keyword>
<dbReference type="Pfam" id="PF00046">
    <property type="entry name" value="Homeodomain"/>
    <property type="match status" value="1"/>
</dbReference>
<evidence type="ECO:0000256" key="7">
    <source>
        <dbReference type="RuleBase" id="RU000682"/>
    </source>
</evidence>
<name>A0A2C5YSM9_9HYPO</name>
<dbReference type="AlphaFoldDB" id="A0A2C5YSM9"/>
<dbReference type="GO" id="GO:0000981">
    <property type="term" value="F:DNA-binding transcription factor activity, RNA polymerase II-specific"/>
    <property type="evidence" value="ECO:0007669"/>
    <property type="project" value="InterPro"/>
</dbReference>
<dbReference type="CDD" id="cd00086">
    <property type="entry name" value="homeodomain"/>
    <property type="match status" value="1"/>
</dbReference>
<feature type="compositionally biased region" description="Basic and acidic residues" evidence="8">
    <location>
        <begin position="338"/>
        <end position="347"/>
    </location>
</feature>
<dbReference type="GO" id="GO:0016586">
    <property type="term" value="C:RSC-type complex"/>
    <property type="evidence" value="ECO:0007669"/>
    <property type="project" value="TreeGrafter"/>
</dbReference>
<reference evidence="10 11" key="1">
    <citation type="submission" date="2017-06" db="EMBL/GenBank/DDBJ databases">
        <title>Ant-infecting Ophiocordyceps genomes reveal a high diversity of potential behavioral manipulation genes and a possible major role for enterotoxins.</title>
        <authorList>
            <person name="De Bekker C."/>
            <person name="Evans H.C."/>
            <person name="Brachmann A."/>
            <person name="Hughes D.P."/>
        </authorList>
    </citation>
    <scope>NUCLEOTIDE SEQUENCE [LARGE SCALE GENOMIC DNA]</scope>
    <source>
        <strain evidence="10 11">1348a</strain>
    </source>
</reference>
<feature type="compositionally biased region" description="Low complexity" evidence="8">
    <location>
        <begin position="391"/>
        <end position="405"/>
    </location>
</feature>
<evidence type="ECO:0000256" key="4">
    <source>
        <dbReference type="ARBA" id="ARBA00023155"/>
    </source>
</evidence>
<gene>
    <name evidence="10" type="ORF">CDD82_7458</name>
</gene>
<dbReference type="PROSITE" id="PS50071">
    <property type="entry name" value="HOMEOBOX_2"/>
    <property type="match status" value="1"/>
</dbReference>
<feature type="region of interest" description="Disordered" evidence="8">
    <location>
        <begin position="304"/>
        <end position="365"/>
    </location>
</feature>
<dbReference type="PANTHER" id="PTHR24341">
    <property type="entry name" value="HOMEOBOX PROTEIN ENGRAILED"/>
    <property type="match status" value="1"/>
</dbReference>
<proteinExistence type="inferred from homology"/>
<dbReference type="InterPro" id="IPR050720">
    <property type="entry name" value="Engrailed_Homeobox_TFs"/>
</dbReference>
<evidence type="ECO:0000256" key="1">
    <source>
        <dbReference type="ARBA" id="ARBA00004123"/>
    </source>
</evidence>
<dbReference type="PANTHER" id="PTHR24341:SF6">
    <property type="entry name" value="HOMEOBOX PROTEIN INVECTED"/>
    <property type="match status" value="1"/>
</dbReference>
<feature type="compositionally biased region" description="Polar residues" evidence="8">
    <location>
        <begin position="180"/>
        <end position="190"/>
    </location>
</feature>
<feature type="compositionally biased region" description="Polar residues" evidence="8">
    <location>
        <begin position="202"/>
        <end position="215"/>
    </location>
</feature>
<evidence type="ECO:0000256" key="5">
    <source>
        <dbReference type="ARBA" id="ARBA00023242"/>
    </source>
</evidence>
<feature type="region of interest" description="Disordered" evidence="8">
    <location>
        <begin position="139"/>
        <end position="158"/>
    </location>
</feature>
<evidence type="ECO:0000313" key="11">
    <source>
        <dbReference type="Proteomes" id="UP000224854"/>
    </source>
</evidence>
<comment type="subcellular location">
    <subcellularLocation>
        <location evidence="1 6 7">Nucleus</location>
    </subcellularLocation>
</comment>
<accession>A0A2C5YSM9</accession>
<dbReference type="SMART" id="SM00389">
    <property type="entry name" value="HOX"/>
    <property type="match status" value="1"/>
</dbReference>
<feature type="compositionally biased region" description="Low complexity" evidence="8">
    <location>
        <begin position="350"/>
        <end position="365"/>
    </location>
</feature>
<organism evidence="10 11">
    <name type="scientific">Ophiocordyceps australis</name>
    <dbReference type="NCBI Taxonomy" id="1399860"/>
    <lineage>
        <taxon>Eukaryota</taxon>
        <taxon>Fungi</taxon>
        <taxon>Dikarya</taxon>
        <taxon>Ascomycota</taxon>
        <taxon>Pezizomycotina</taxon>
        <taxon>Sordariomycetes</taxon>
        <taxon>Hypocreomycetidae</taxon>
        <taxon>Hypocreales</taxon>
        <taxon>Ophiocordycipitaceae</taxon>
        <taxon>Ophiocordyceps</taxon>
    </lineage>
</organism>
<dbReference type="InterPro" id="IPR009057">
    <property type="entry name" value="Homeodomain-like_sf"/>
</dbReference>
<dbReference type="Gene3D" id="1.10.10.60">
    <property type="entry name" value="Homeodomain-like"/>
    <property type="match status" value="1"/>
</dbReference>
<feature type="region of interest" description="Disordered" evidence="8">
    <location>
        <begin position="177"/>
        <end position="248"/>
    </location>
</feature>
<evidence type="ECO:0000256" key="8">
    <source>
        <dbReference type="SAM" id="MobiDB-lite"/>
    </source>
</evidence>
<feature type="DNA-binding region" description="Homeobox" evidence="6">
    <location>
        <begin position="69"/>
        <end position="128"/>
    </location>
</feature>
<dbReference type="InterPro" id="IPR001356">
    <property type="entry name" value="HD"/>
</dbReference>